<dbReference type="AlphaFoldDB" id="A0A381U211"/>
<proteinExistence type="predicted"/>
<sequence length="315" mass="33767">VSSSLYVVIGITGPLGAAIARALCVRGDRVRGVNRSGQGKVPAGTELVGADVTDAASARQVCTGATVIFHCASAPYTDWSDPSAPKALRWTDEVDHLPAITKGVVAGAASAGARIVYGDNHYMYGPVDEPLTEEFAWAATDRKGLARISAAKDLLEAHGKGDVGVDIGCASDFFGPEVLNSTVGDRVFDAVLQGESTEILGAPDVLHTYSFIDDVAAGMITLADSPTAHGQVWHLPNDEPVTPRHFLEVAYEEAGHPHAIQIADDHVRQQRGYEAHLMDREFIVDHSKFAAMFGAQPTVLRDAIRITLDWFRTRR</sequence>
<gene>
    <name evidence="2" type="ORF">METZ01_LOCUS74978</name>
</gene>
<dbReference type="InterPro" id="IPR001509">
    <property type="entry name" value="Epimerase_deHydtase"/>
</dbReference>
<dbReference type="SUPFAM" id="SSF51735">
    <property type="entry name" value="NAD(P)-binding Rossmann-fold domains"/>
    <property type="match status" value="1"/>
</dbReference>
<accession>A0A381U211</accession>
<dbReference type="InterPro" id="IPR036291">
    <property type="entry name" value="NAD(P)-bd_dom_sf"/>
</dbReference>
<reference evidence="2" key="1">
    <citation type="submission" date="2018-05" db="EMBL/GenBank/DDBJ databases">
        <authorList>
            <person name="Lanie J.A."/>
            <person name="Ng W.-L."/>
            <person name="Kazmierczak K.M."/>
            <person name="Andrzejewski T.M."/>
            <person name="Davidsen T.M."/>
            <person name="Wayne K.J."/>
            <person name="Tettelin H."/>
            <person name="Glass J.I."/>
            <person name="Rusch D."/>
            <person name="Podicherti R."/>
            <person name="Tsui H.-C.T."/>
            <person name="Winkler M.E."/>
        </authorList>
    </citation>
    <scope>NUCLEOTIDE SEQUENCE</scope>
</reference>
<feature type="non-terminal residue" evidence="2">
    <location>
        <position position="1"/>
    </location>
</feature>
<evidence type="ECO:0000259" key="1">
    <source>
        <dbReference type="Pfam" id="PF01370"/>
    </source>
</evidence>
<evidence type="ECO:0000313" key="2">
    <source>
        <dbReference type="EMBL" id="SVA22124.1"/>
    </source>
</evidence>
<feature type="domain" description="NAD-dependent epimerase/dehydratase" evidence="1">
    <location>
        <begin position="7"/>
        <end position="228"/>
    </location>
</feature>
<dbReference type="EMBL" id="UINC01005566">
    <property type="protein sequence ID" value="SVA22124.1"/>
    <property type="molecule type" value="Genomic_DNA"/>
</dbReference>
<name>A0A381U211_9ZZZZ</name>
<dbReference type="Pfam" id="PF01370">
    <property type="entry name" value="Epimerase"/>
    <property type="match status" value="1"/>
</dbReference>
<protein>
    <recommendedName>
        <fullName evidence="1">NAD-dependent epimerase/dehydratase domain-containing protein</fullName>
    </recommendedName>
</protein>
<organism evidence="2">
    <name type="scientific">marine metagenome</name>
    <dbReference type="NCBI Taxonomy" id="408172"/>
    <lineage>
        <taxon>unclassified sequences</taxon>
        <taxon>metagenomes</taxon>
        <taxon>ecological metagenomes</taxon>
    </lineage>
</organism>
<dbReference type="Gene3D" id="3.40.50.720">
    <property type="entry name" value="NAD(P)-binding Rossmann-like Domain"/>
    <property type="match status" value="1"/>
</dbReference>